<feature type="domain" description="Cupin type-1" evidence="6">
    <location>
        <begin position="336"/>
        <end position="487"/>
    </location>
</feature>
<dbReference type="GO" id="GO:0046872">
    <property type="term" value="F:metal ion binding"/>
    <property type="evidence" value="ECO:0007669"/>
    <property type="project" value="UniProtKB-KW"/>
</dbReference>
<feature type="binding site" evidence="3">
    <location>
        <position position="397"/>
    </location>
    <ligand>
        <name>Mn(2+)</name>
        <dbReference type="ChEBI" id="CHEBI:29035"/>
        <label>2</label>
    </ligand>
</feature>
<feature type="domain" description="Cupin type-1" evidence="6">
    <location>
        <begin position="158"/>
        <end position="301"/>
    </location>
</feature>
<evidence type="ECO:0000256" key="5">
    <source>
        <dbReference type="SAM" id="SignalP"/>
    </source>
</evidence>
<dbReference type="PANTHER" id="PTHR35848:SF9">
    <property type="entry name" value="SLL1358 PROTEIN"/>
    <property type="match status" value="1"/>
</dbReference>
<dbReference type="AlphaFoldDB" id="A0A4Q9N0Y2"/>
<evidence type="ECO:0000256" key="3">
    <source>
        <dbReference type="PIRSR" id="PIRSR617774-2"/>
    </source>
</evidence>
<organism evidence="7">
    <name type="scientific">Dichomitus squalens</name>
    <dbReference type="NCBI Taxonomy" id="114155"/>
    <lineage>
        <taxon>Eukaryota</taxon>
        <taxon>Fungi</taxon>
        <taxon>Dikarya</taxon>
        <taxon>Basidiomycota</taxon>
        <taxon>Agaricomycotina</taxon>
        <taxon>Agaricomycetes</taxon>
        <taxon>Polyporales</taxon>
        <taxon>Polyporaceae</taxon>
        <taxon>Dichomitus</taxon>
    </lineage>
</organism>
<dbReference type="InterPro" id="IPR011051">
    <property type="entry name" value="RmlC_Cupin_sf"/>
</dbReference>
<dbReference type="InterPro" id="IPR014710">
    <property type="entry name" value="RmlC-like_jellyroll"/>
</dbReference>
<dbReference type="SMR" id="A0A4Q9N0Y2"/>
<evidence type="ECO:0000259" key="6">
    <source>
        <dbReference type="SMART" id="SM00835"/>
    </source>
</evidence>
<feature type="active site" description="Proton donor" evidence="2">
    <location>
        <position position="450"/>
    </location>
</feature>
<dbReference type="CDD" id="cd20304">
    <property type="entry name" value="cupin_OxDC_N"/>
    <property type="match status" value="1"/>
</dbReference>
<dbReference type="EMBL" id="ML143391">
    <property type="protein sequence ID" value="TBU33547.1"/>
    <property type="molecule type" value="Genomic_DNA"/>
</dbReference>
<dbReference type="SUPFAM" id="SSF51182">
    <property type="entry name" value="RmlC-like cupins"/>
    <property type="match status" value="1"/>
</dbReference>
<evidence type="ECO:0000313" key="7">
    <source>
        <dbReference type="EMBL" id="TBU33547.1"/>
    </source>
</evidence>
<dbReference type="SMART" id="SM00835">
    <property type="entry name" value="Cupin_1"/>
    <property type="match status" value="2"/>
</dbReference>
<feature type="binding site" evidence="3">
    <location>
        <position position="436"/>
    </location>
    <ligand>
        <name>Mn(2+)</name>
        <dbReference type="ChEBI" id="CHEBI:29035"/>
        <label>2</label>
    </ligand>
</feature>
<keyword evidence="3" id="KW-0464">Manganese</keyword>
<keyword evidence="5" id="KW-0732">Signal</keyword>
<dbReference type="InterPro" id="IPR006045">
    <property type="entry name" value="Cupin_1"/>
</dbReference>
<evidence type="ECO:0000256" key="2">
    <source>
        <dbReference type="PIRSR" id="PIRSR617774-1"/>
    </source>
</evidence>
<feature type="compositionally biased region" description="Low complexity" evidence="4">
    <location>
        <begin position="62"/>
        <end position="77"/>
    </location>
</feature>
<protein>
    <submittedName>
        <fullName evidence="7">Oxalate decarboxylase</fullName>
    </submittedName>
</protein>
<feature type="region of interest" description="Disordered" evidence="4">
    <location>
        <begin position="62"/>
        <end position="123"/>
    </location>
</feature>
<evidence type="ECO:0000256" key="1">
    <source>
        <dbReference type="ARBA" id="ARBA00022723"/>
    </source>
</evidence>
<dbReference type="Pfam" id="PF00190">
    <property type="entry name" value="Cupin_1"/>
    <property type="match status" value="2"/>
</dbReference>
<reference evidence="7" key="1">
    <citation type="submission" date="2019-01" db="EMBL/GenBank/DDBJ databases">
        <title>Draft genome sequences of three monokaryotic isolates of the white-rot basidiomycete fungus Dichomitus squalens.</title>
        <authorList>
            <consortium name="DOE Joint Genome Institute"/>
            <person name="Lopez S.C."/>
            <person name="Andreopoulos B."/>
            <person name="Pangilinan J."/>
            <person name="Lipzen A."/>
            <person name="Riley R."/>
            <person name="Ahrendt S."/>
            <person name="Ng V."/>
            <person name="Barry K."/>
            <person name="Daum C."/>
            <person name="Grigoriev I.V."/>
            <person name="Hilden K.S."/>
            <person name="Makela M.R."/>
            <person name="de Vries R.P."/>
        </authorList>
    </citation>
    <scope>NUCLEOTIDE SEQUENCE [LARGE SCALE GENOMIC DNA]</scope>
    <source>
        <strain evidence="7">OM18370.1</strain>
    </source>
</reference>
<keyword evidence="1 3" id="KW-0479">Metal-binding</keyword>
<feature type="binding site" evidence="3">
    <location>
        <position position="207"/>
    </location>
    <ligand>
        <name>Mn(2+)</name>
        <dbReference type="ChEBI" id="CHEBI:29035"/>
        <label>1</label>
    </ligand>
</feature>
<feature type="binding site" evidence="3">
    <location>
        <position position="201"/>
    </location>
    <ligand>
        <name>Mn(2+)</name>
        <dbReference type="ChEBI" id="CHEBI:29035"/>
        <label>1</label>
    </ligand>
</feature>
<feature type="signal peptide" evidence="5">
    <location>
        <begin position="1"/>
        <end position="20"/>
    </location>
</feature>
<feature type="chain" id="PRO_5020759027" evidence="5">
    <location>
        <begin position="21"/>
        <end position="503"/>
    </location>
</feature>
<feature type="binding site" evidence="3">
    <location>
        <position position="392"/>
    </location>
    <ligand>
        <name>Mn(2+)</name>
        <dbReference type="ChEBI" id="CHEBI:29035"/>
        <label>2</label>
    </ligand>
</feature>
<accession>A0A4Q9N0Y2</accession>
<sequence length="503" mass="53138">MVRALLSLVALSLQLGSALAAPAASAASAADASAAASVSLATAASAVSSVATASLATNASPAASAAPNASGSVSAAARGTPSGTQISPPDATVPPASDDPNNVIFQPNAPDVNPQPIRGQLGAPTITNENIPVDVQNPDLLAPPSTDHGEFQNAKWPFSLSHNRLQTGGWAREQNVGVMPISTSMAGVNMRLEAGAVRELHWHKTSEWAYILNGSVQVTAINADGQNFIGHVNPGDLWFFPAGMPHSLQATNENPDGAEFVLVFPDGSFSEDSTFLLTDWLSHIPKEVIAKNFQTSISAFNNLPSQELYIFPSTPPPVNQQPPSDPQGTIPQPWTFALSQVKATQVQGGTIKIVDQTTFPASTQISAIEVTVEPGAMRFALVYSQACDAQWHPTQDEWTFYISGQGRVTIFAGTSTSRTFDYQAGDVGFVPASMGHFVENTGNDTLHFLELFPSGTFQPTSIGQDWLALTPPELVQVHLGIDQDTLNQLTSFKTKEFVVGPSQ</sequence>
<feature type="binding site" evidence="3">
    <location>
        <position position="203"/>
    </location>
    <ligand>
        <name>Mn(2+)</name>
        <dbReference type="ChEBI" id="CHEBI:29035"/>
        <label>1</label>
    </ligand>
</feature>
<name>A0A4Q9N0Y2_9APHY</name>
<dbReference type="InterPro" id="IPR051610">
    <property type="entry name" value="GPI/OXD"/>
</dbReference>
<evidence type="ECO:0000256" key="4">
    <source>
        <dbReference type="SAM" id="MobiDB-lite"/>
    </source>
</evidence>
<dbReference type="NCBIfam" id="TIGR03404">
    <property type="entry name" value="bicupin_oxalic"/>
    <property type="match status" value="1"/>
</dbReference>
<dbReference type="GO" id="GO:0033609">
    <property type="term" value="P:oxalate metabolic process"/>
    <property type="evidence" value="ECO:0007669"/>
    <property type="project" value="InterPro"/>
</dbReference>
<feature type="binding site" evidence="3">
    <location>
        <position position="246"/>
    </location>
    <ligand>
        <name>Mn(2+)</name>
        <dbReference type="ChEBI" id="CHEBI:29035"/>
        <label>1</label>
    </ligand>
</feature>
<dbReference type="PANTHER" id="PTHR35848">
    <property type="entry name" value="OXALATE-BINDING PROTEIN"/>
    <property type="match status" value="1"/>
</dbReference>
<comment type="cofactor">
    <cofactor evidence="3">
        <name>Mn(2+)</name>
        <dbReference type="ChEBI" id="CHEBI:29035"/>
    </cofactor>
    <text evidence="3">Binds 2 manganese ions per subunit.</text>
</comment>
<gene>
    <name evidence="7" type="ORF">BD311DRAFT_774598</name>
</gene>
<dbReference type="Proteomes" id="UP000292957">
    <property type="component" value="Unassembled WGS sequence"/>
</dbReference>
<dbReference type="Gene3D" id="2.60.120.10">
    <property type="entry name" value="Jelly Rolls"/>
    <property type="match status" value="2"/>
</dbReference>
<dbReference type="OrthoDB" id="10263073at2759"/>
<dbReference type="InterPro" id="IPR017774">
    <property type="entry name" value="Bicupin_oxalate_deCO2ase/Oxase"/>
</dbReference>
<proteinExistence type="predicted"/>
<dbReference type="CDD" id="cd20305">
    <property type="entry name" value="cupin_OxDC_C"/>
    <property type="match status" value="1"/>
</dbReference>